<evidence type="ECO:0000256" key="1">
    <source>
        <dbReference type="SAM" id="MobiDB-lite"/>
    </source>
</evidence>
<sequence length="60" mass="6882">MESVRRQSSLYSRHSRVSQRLEVFTDKAACIVVTLGWARDRKRSKAQQPVRSALSCKSET</sequence>
<evidence type="ECO:0000313" key="2">
    <source>
        <dbReference type="EMBL" id="KAH3885067.1"/>
    </source>
</evidence>
<comment type="caution">
    <text evidence="2">The sequence shown here is derived from an EMBL/GenBank/DDBJ whole genome shotgun (WGS) entry which is preliminary data.</text>
</comment>
<protein>
    <submittedName>
        <fullName evidence="2">Uncharacterized protein</fullName>
    </submittedName>
</protein>
<feature type="region of interest" description="Disordered" evidence="1">
    <location>
        <begin position="40"/>
        <end position="60"/>
    </location>
</feature>
<dbReference type="Proteomes" id="UP000828390">
    <property type="component" value="Unassembled WGS sequence"/>
</dbReference>
<evidence type="ECO:0000313" key="3">
    <source>
        <dbReference type="Proteomes" id="UP000828390"/>
    </source>
</evidence>
<keyword evidence="3" id="KW-1185">Reference proteome</keyword>
<organism evidence="2 3">
    <name type="scientific">Dreissena polymorpha</name>
    <name type="common">Zebra mussel</name>
    <name type="synonym">Mytilus polymorpha</name>
    <dbReference type="NCBI Taxonomy" id="45954"/>
    <lineage>
        <taxon>Eukaryota</taxon>
        <taxon>Metazoa</taxon>
        <taxon>Spiralia</taxon>
        <taxon>Lophotrochozoa</taxon>
        <taxon>Mollusca</taxon>
        <taxon>Bivalvia</taxon>
        <taxon>Autobranchia</taxon>
        <taxon>Heteroconchia</taxon>
        <taxon>Euheterodonta</taxon>
        <taxon>Imparidentia</taxon>
        <taxon>Neoheterodontei</taxon>
        <taxon>Myida</taxon>
        <taxon>Dreissenoidea</taxon>
        <taxon>Dreissenidae</taxon>
        <taxon>Dreissena</taxon>
    </lineage>
</organism>
<dbReference type="AlphaFoldDB" id="A0A9D4MW88"/>
<reference evidence="2" key="2">
    <citation type="submission" date="2020-11" db="EMBL/GenBank/DDBJ databases">
        <authorList>
            <person name="McCartney M.A."/>
            <person name="Auch B."/>
            <person name="Kono T."/>
            <person name="Mallez S."/>
            <person name="Becker A."/>
            <person name="Gohl D.M."/>
            <person name="Silverstein K.A.T."/>
            <person name="Koren S."/>
            <person name="Bechman K.B."/>
            <person name="Herman A."/>
            <person name="Abrahante J.E."/>
            <person name="Garbe J."/>
        </authorList>
    </citation>
    <scope>NUCLEOTIDE SEQUENCE</scope>
    <source>
        <strain evidence="2">Duluth1</strain>
        <tissue evidence="2">Whole animal</tissue>
    </source>
</reference>
<proteinExistence type="predicted"/>
<dbReference type="EMBL" id="JAIWYP010000001">
    <property type="protein sequence ID" value="KAH3885067.1"/>
    <property type="molecule type" value="Genomic_DNA"/>
</dbReference>
<gene>
    <name evidence="2" type="ORF">DPMN_009055</name>
</gene>
<reference evidence="2" key="1">
    <citation type="journal article" date="2019" name="bioRxiv">
        <title>The Genome of the Zebra Mussel, Dreissena polymorpha: A Resource for Invasive Species Research.</title>
        <authorList>
            <person name="McCartney M.A."/>
            <person name="Auch B."/>
            <person name="Kono T."/>
            <person name="Mallez S."/>
            <person name="Zhang Y."/>
            <person name="Obille A."/>
            <person name="Becker A."/>
            <person name="Abrahante J.E."/>
            <person name="Garbe J."/>
            <person name="Badalamenti J.P."/>
            <person name="Herman A."/>
            <person name="Mangelson H."/>
            <person name="Liachko I."/>
            <person name="Sullivan S."/>
            <person name="Sone E.D."/>
            <person name="Koren S."/>
            <person name="Silverstein K.A.T."/>
            <person name="Beckman K.B."/>
            <person name="Gohl D.M."/>
        </authorList>
    </citation>
    <scope>NUCLEOTIDE SEQUENCE</scope>
    <source>
        <strain evidence="2">Duluth1</strain>
        <tissue evidence="2">Whole animal</tissue>
    </source>
</reference>
<accession>A0A9D4MW88</accession>
<name>A0A9D4MW88_DREPO</name>
<feature type="compositionally biased region" description="Polar residues" evidence="1">
    <location>
        <begin position="46"/>
        <end position="60"/>
    </location>
</feature>